<feature type="domain" description="BIG2" evidence="1">
    <location>
        <begin position="104"/>
        <end position="175"/>
    </location>
</feature>
<reference evidence="2 3" key="1">
    <citation type="submission" date="2019-03" db="EMBL/GenBank/DDBJ databases">
        <title>Genomic Encyclopedia of Type Strains, Phase IV (KMG-IV): sequencing the most valuable type-strain genomes for metagenomic binning, comparative biology and taxonomic classification.</title>
        <authorList>
            <person name="Goeker M."/>
        </authorList>
    </citation>
    <scope>NUCLEOTIDE SEQUENCE [LARGE SCALE GENOMIC DNA]</scope>
    <source>
        <strain evidence="2 3">DSM 29481</strain>
    </source>
</reference>
<accession>A0A4R3TCV0</accession>
<name>A0A4R3TCV0_9FIRM</name>
<dbReference type="InterPro" id="IPR008964">
    <property type="entry name" value="Invasin/intimin_cell_adhesion"/>
</dbReference>
<dbReference type="EMBL" id="SMBP01000012">
    <property type="protein sequence ID" value="TCU59004.1"/>
    <property type="molecule type" value="Genomic_DNA"/>
</dbReference>
<dbReference type="InterPro" id="IPR003343">
    <property type="entry name" value="Big_2"/>
</dbReference>
<feature type="domain" description="BIG2" evidence="1">
    <location>
        <begin position="252"/>
        <end position="328"/>
    </location>
</feature>
<dbReference type="Pfam" id="PF02368">
    <property type="entry name" value="Big_2"/>
    <property type="match status" value="4"/>
</dbReference>
<evidence type="ECO:0000259" key="1">
    <source>
        <dbReference type="SMART" id="SM00635"/>
    </source>
</evidence>
<evidence type="ECO:0000313" key="3">
    <source>
        <dbReference type="Proteomes" id="UP000295773"/>
    </source>
</evidence>
<gene>
    <name evidence="2" type="ORF">EDD61_11232</name>
</gene>
<dbReference type="Gene3D" id="2.60.40.1080">
    <property type="match status" value="5"/>
</dbReference>
<feature type="domain" description="BIG2" evidence="1">
    <location>
        <begin position="177"/>
        <end position="250"/>
    </location>
</feature>
<comment type="caution">
    <text evidence="2">The sequence shown here is derived from an EMBL/GenBank/DDBJ whole genome shotgun (WGS) entry which is preliminary data.</text>
</comment>
<keyword evidence="3" id="KW-1185">Reference proteome</keyword>
<dbReference type="InterPro" id="IPR045197">
    <property type="entry name" value="NUP210-like"/>
</dbReference>
<dbReference type="AlphaFoldDB" id="A0A4R3TCV0"/>
<feature type="domain" description="BIG2" evidence="1">
    <location>
        <begin position="31"/>
        <end position="103"/>
    </location>
</feature>
<sequence>MKYLLVALGLCLGGTAGLQCLPSEQAVIQAATKKVALNRSSLKMIKGTSYQLRLNNNKKKIRWSSSNAKIASVSSKGTVKAVKNGSAKIYAKVSGKTYSCSVKVETPYMSKKSVTMYKGKSYKLSMKGNTQKVKWSSSNTKIAKVSATGTVTGVKAGKTTIKAAIGAKKYTSTITVKNPSFTLNASKITLSKGQSYIVKPKAAPTAKITWRSSNSAVASVNTKGVILAKKSGSATISAKANGITRTLKVNVNNGSFTLDASKATLGVGGKLKVSGKVSPYAKVSWKTSNAKVATVSGSGTYVTITAKAKGTAKITARANGITRTVSITVTNPYFNINKTSITLNYGSSAKIGISASPKPSYISWKTTSNQHAASIKSDGTIKAMYIGTASYTATVNGVKRTVKVTVKNPTSSTYNPGWYKVGVNIPAGEYLLTSINRNLPAYQIYNDGSYYRPTKTTQYPGNGFVTLRKGQYVQLMNCKITKAPSKIAIKSSGTYRVGKDIAAGTYTIKKLKPNSSAYADTASYYVYRNTYFDANPYKGKYNLMSETVTLTNGDVIMVQNAKISRS</sequence>
<dbReference type="SUPFAM" id="SSF49373">
    <property type="entry name" value="Invasin/intimin cell-adhesion fragments"/>
    <property type="match status" value="4"/>
</dbReference>
<organism evidence="2 3">
    <name type="scientific">Longicatena caecimuris</name>
    <dbReference type="NCBI Taxonomy" id="1796635"/>
    <lineage>
        <taxon>Bacteria</taxon>
        <taxon>Bacillati</taxon>
        <taxon>Bacillota</taxon>
        <taxon>Erysipelotrichia</taxon>
        <taxon>Erysipelotrichales</taxon>
        <taxon>Erysipelotrichaceae</taxon>
        <taxon>Longicatena</taxon>
    </lineage>
</organism>
<dbReference type="PANTHER" id="PTHR23019">
    <property type="entry name" value="NUCLEAR PORE MEMBRANE GLYCOPROTEIN GP210-RELATED"/>
    <property type="match status" value="1"/>
</dbReference>
<protein>
    <submittedName>
        <fullName evidence="2">Ig-like protein group 2</fullName>
    </submittedName>
</protein>
<evidence type="ECO:0000313" key="2">
    <source>
        <dbReference type="EMBL" id="TCU59004.1"/>
    </source>
</evidence>
<dbReference type="PANTHER" id="PTHR23019:SF0">
    <property type="entry name" value="NUCLEAR PORE MEMBRANE GLYCOPROTEIN 210"/>
    <property type="match status" value="1"/>
</dbReference>
<dbReference type="Proteomes" id="UP000295773">
    <property type="component" value="Unassembled WGS sequence"/>
</dbReference>
<dbReference type="SMART" id="SM00635">
    <property type="entry name" value="BID_2"/>
    <property type="match status" value="5"/>
</dbReference>
<feature type="domain" description="BIG2" evidence="1">
    <location>
        <begin position="330"/>
        <end position="405"/>
    </location>
</feature>
<proteinExistence type="predicted"/>